<dbReference type="GO" id="GO:0044874">
    <property type="term" value="P:lipoprotein localization to outer membrane"/>
    <property type="evidence" value="ECO:0007669"/>
    <property type="project" value="TreeGrafter"/>
</dbReference>
<keyword evidence="3" id="KW-1003">Cell membrane</keyword>
<comment type="similarity">
    <text evidence="2">Belongs to the ABC-4 integral membrane protein family. LolC/E subfamily.</text>
</comment>
<keyword evidence="6 7" id="KW-0472">Membrane</keyword>
<dbReference type="Pfam" id="PF02687">
    <property type="entry name" value="FtsX"/>
    <property type="match status" value="1"/>
</dbReference>
<gene>
    <name evidence="10" type="ORF">CCAN11_2460002</name>
</gene>
<keyword evidence="4 7" id="KW-0812">Transmembrane</keyword>
<evidence type="ECO:0000256" key="5">
    <source>
        <dbReference type="ARBA" id="ARBA00022989"/>
    </source>
</evidence>
<dbReference type="PANTHER" id="PTHR30489:SF0">
    <property type="entry name" value="LIPOPROTEIN-RELEASING SYSTEM TRANSMEMBRANE PROTEIN LOLE"/>
    <property type="match status" value="1"/>
</dbReference>
<evidence type="ECO:0000259" key="8">
    <source>
        <dbReference type="Pfam" id="PF02687"/>
    </source>
</evidence>
<evidence type="ECO:0000256" key="6">
    <source>
        <dbReference type="ARBA" id="ARBA00023136"/>
    </source>
</evidence>
<dbReference type="Proteomes" id="UP000039370">
    <property type="component" value="Unassembled WGS sequence"/>
</dbReference>
<evidence type="ECO:0000256" key="1">
    <source>
        <dbReference type="ARBA" id="ARBA00004651"/>
    </source>
</evidence>
<evidence type="ECO:0000313" key="11">
    <source>
        <dbReference type="Proteomes" id="UP000039370"/>
    </source>
</evidence>
<feature type="transmembrane region" description="Helical" evidence="7">
    <location>
        <begin position="287"/>
        <end position="312"/>
    </location>
</feature>
<dbReference type="EMBL" id="CDOK01000164">
    <property type="protein sequence ID" value="CEN52468.1"/>
    <property type="molecule type" value="Genomic_DNA"/>
</dbReference>
<evidence type="ECO:0000259" key="9">
    <source>
        <dbReference type="Pfam" id="PF12704"/>
    </source>
</evidence>
<comment type="subcellular location">
    <subcellularLocation>
        <location evidence="1">Cell membrane</location>
        <topology evidence="1">Multi-pass membrane protein</topology>
    </subcellularLocation>
</comment>
<name>A0A0B7IR80_9FLAO</name>
<evidence type="ECO:0000256" key="2">
    <source>
        <dbReference type="ARBA" id="ARBA00005236"/>
    </source>
</evidence>
<accession>A0A0B7IR80</accession>
<feature type="transmembrane region" description="Helical" evidence="7">
    <location>
        <begin position="380"/>
        <end position="410"/>
    </location>
</feature>
<evidence type="ECO:0000256" key="7">
    <source>
        <dbReference type="SAM" id="Phobius"/>
    </source>
</evidence>
<evidence type="ECO:0000256" key="4">
    <source>
        <dbReference type="ARBA" id="ARBA00022692"/>
    </source>
</evidence>
<dbReference type="AlphaFoldDB" id="A0A0B7IR80"/>
<feature type="domain" description="MacB-like periplasmic core" evidence="9">
    <location>
        <begin position="38"/>
        <end position="250"/>
    </location>
</feature>
<feature type="transmembrane region" description="Helical" evidence="7">
    <location>
        <begin position="333"/>
        <end position="360"/>
    </location>
</feature>
<dbReference type="GO" id="GO:0098797">
    <property type="term" value="C:plasma membrane protein complex"/>
    <property type="evidence" value="ECO:0007669"/>
    <property type="project" value="TreeGrafter"/>
</dbReference>
<evidence type="ECO:0000313" key="10">
    <source>
        <dbReference type="EMBL" id="CEN52468.1"/>
    </source>
</evidence>
<protein>
    <submittedName>
        <fullName evidence="10">ABC transporter permease protein</fullName>
    </submittedName>
</protein>
<feature type="domain" description="ABC3 transporter permease C-terminal" evidence="8">
    <location>
        <begin position="289"/>
        <end position="414"/>
    </location>
</feature>
<dbReference type="PANTHER" id="PTHR30489">
    <property type="entry name" value="LIPOPROTEIN-RELEASING SYSTEM TRANSMEMBRANE PROTEIN LOLE"/>
    <property type="match status" value="1"/>
</dbReference>
<feature type="transmembrane region" description="Helical" evidence="7">
    <location>
        <begin position="34"/>
        <end position="59"/>
    </location>
</feature>
<keyword evidence="5 7" id="KW-1133">Transmembrane helix</keyword>
<reference evidence="11" key="1">
    <citation type="submission" date="2015-01" db="EMBL/GenBank/DDBJ databases">
        <authorList>
            <person name="MANFREDI Pablo"/>
        </authorList>
    </citation>
    <scope>NUCLEOTIDE SEQUENCE [LARGE SCALE GENOMIC DNA]</scope>
    <source>
        <strain evidence="11">Cc11</strain>
    </source>
</reference>
<dbReference type="Pfam" id="PF12704">
    <property type="entry name" value="MacB_PCD"/>
    <property type="match status" value="1"/>
</dbReference>
<evidence type="ECO:0000256" key="3">
    <source>
        <dbReference type="ARBA" id="ARBA00022475"/>
    </source>
</evidence>
<dbReference type="InterPro" id="IPR003838">
    <property type="entry name" value="ABC3_permease_C"/>
</dbReference>
<dbReference type="InterPro" id="IPR051447">
    <property type="entry name" value="Lipoprotein-release_system"/>
</dbReference>
<sequence length="421" mass="47867">MGFIKNLETLNFEYFIAKRIIFFRKDKDTVSSPIIKMAVVAIALGIVVMLIAIATGGGLQQKIREKITTFNGHIQIFKYDANHSEVSVKPVSIHQDFYPNFSDIPQVKHIQAVASKGGIIRTENTFESIIAKGVGADYNWDNFRQYITSGQIPDFKSDEISNEIIISEYLANRLGLQLGDFCNTLFLKDENSQMPNQRNFKISALYNSGFQDFDALYLFTDLRQIQRINRWQNDEVGGFEVFIDDFDQIEIIGQQIYEQTLSTLDTQTIVQKFPFIFEWLGMFDFNIYLIIIIMVIVGGFNMITAILVLILEKTPMIGILKSLGASNKSIRKIFLFNAAYIISLGLFFGNVIGLILLYLQHKYGFIKLDPNTYYVSQVPIHIHPLTIVTLNVGVLILCLLILLLPTYIVAKISPAKTMKFS</sequence>
<organism evidence="10 11">
    <name type="scientific">Capnocytophaga canimorsus</name>
    <dbReference type="NCBI Taxonomy" id="28188"/>
    <lineage>
        <taxon>Bacteria</taxon>
        <taxon>Pseudomonadati</taxon>
        <taxon>Bacteroidota</taxon>
        <taxon>Flavobacteriia</taxon>
        <taxon>Flavobacteriales</taxon>
        <taxon>Flavobacteriaceae</taxon>
        <taxon>Capnocytophaga</taxon>
    </lineage>
</organism>
<dbReference type="InterPro" id="IPR025857">
    <property type="entry name" value="MacB_PCD"/>
</dbReference>
<proteinExistence type="inferred from homology"/>